<dbReference type="RefSeq" id="WP_167209300.1">
    <property type="nucleotide sequence ID" value="NZ_JAASRO010000001.1"/>
</dbReference>
<dbReference type="Gene3D" id="3.20.20.80">
    <property type="entry name" value="Glycosidases"/>
    <property type="match status" value="2"/>
</dbReference>
<dbReference type="InterPro" id="IPR017853">
    <property type="entry name" value="GH"/>
</dbReference>
<dbReference type="Gene3D" id="2.60.40.1180">
    <property type="entry name" value="Golgi alpha-mannosidase II"/>
    <property type="match status" value="1"/>
</dbReference>
<name>A0A7X6A2Q1_9ACTN</name>
<dbReference type="SUPFAM" id="SSF51445">
    <property type="entry name" value="(Trans)glycosidases"/>
    <property type="match status" value="2"/>
</dbReference>
<keyword evidence="4" id="KW-1185">Reference proteome</keyword>
<evidence type="ECO:0000313" key="3">
    <source>
        <dbReference type="EMBL" id="NIK58474.1"/>
    </source>
</evidence>
<sequence length="633" mass="67629">MISHPARCLIAGALAVGTLSALTTSAIGSTSYGDTGAVIEVSQEKIAAPVTGLLAGGNHRWPANGLGMWDAANDRPSPDLVELSERLELSTTRYPGGTVANLFRWKRAIGPQSQRQCQTGGGFVGNQEPLDSVYGVEEHFRYAEQVGAQTQIMTSSVQPVQDAADFVEYLNAPVGANPGGGTAWAAVRAANGHPAPYGVKLWEVGNELYLGNQVYWRAQDLATRVRQYAFGGTERKTAEPVGLECDNRESASFSKGTPGQLVKVRWAPAVPGSQTVYVAGQAWRQVSDVSRAGPDERVYQFDPASGQIRFGDGTHGAIPPQGSQIRADYVSGPHPGFVDYYRAMKAVDPSISVCTAWEKPEWVELMGTEHPYDCIAPHLYGHPKLGGTTAEIQDRWFADPTRDAHAVMAELRDLDAALDTTFGQRTGGRRPFVAVTEWGVIAEAGTGPAPAGWGNSVSWTLNAADMLGEMIEHGVTVMDSSNLNGGAPTPGELFGGAPDFHWTGRANLIKLYTELIGSTPVEVETEGIPSAGTGDYQALTAYGTRDAAGVTRVVVVNRDREKAQSATVLNEAGSGVADVRVLTHNGPDVASFNTPADESVIRTTETHTVATARYVPYTFEPHSVTLLEIRPRQ</sequence>
<organism evidence="3 4">
    <name type="scientific">Kribbella shirazensis</name>
    <dbReference type="NCBI Taxonomy" id="1105143"/>
    <lineage>
        <taxon>Bacteria</taxon>
        <taxon>Bacillati</taxon>
        <taxon>Actinomycetota</taxon>
        <taxon>Actinomycetes</taxon>
        <taxon>Propionibacteriales</taxon>
        <taxon>Kribbellaceae</taxon>
        <taxon>Kribbella</taxon>
    </lineage>
</organism>
<dbReference type="InterPro" id="IPR055235">
    <property type="entry name" value="ASD1_cat"/>
</dbReference>
<dbReference type="Proteomes" id="UP000555407">
    <property type="component" value="Unassembled WGS sequence"/>
</dbReference>
<protein>
    <submittedName>
        <fullName evidence="3">Alpha-N-arabinofuranosidase</fullName>
        <ecNumber evidence="3">3.2.1.55</ecNumber>
    </submittedName>
</protein>
<feature type="domain" description="Alpha-L-arabinofuranosidase 1 catalytic" evidence="2">
    <location>
        <begin position="86"/>
        <end position="215"/>
    </location>
</feature>
<dbReference type="EC" id="3.2.1.55" evidence="3"/>
<dbReference type="PANTHER" id="PTHR43576">
    <property type="entry name" value="ALPHA-L-ARABINOFURANOSIDASE C-RELATED"/>
    <property type="match status" value="1"/>
</dbReference>
<keyword evidence="3" id="KW-0378">Hydrolase</keyword>
<keyword evidence="1" id="KW-0732">Signal</keyword>
<dbReference type="PANTHER" id="PTHR43576:SF3">
    <property type="entry name" value="ALPHA-L-ARABINOFURANOSIDASE C"/>
    <property type="match status" value="1"/>
</dbReference>
<gene>
    <name evidence="3" type="ORF">BJY22_004191</name>
</gene>
<proteinExistence type="predicted"/>
<feature type="chain" id="PRO_5031061859" evidence="1">
    <location>
        <begin position="27"/>
        <end position="633"/>
    </location>
</feature>
<keyword evidence="3" id="KW-0326">Glycosidase</keyword>
<evidence type="ECO:0000256" key="1">
    <source>
        <dbReference type="SAM" id="SignalP"/>
    </source>
</evidence>
<evidence type="ECO:0000313" key="4">
    <source>
        <dbReference type="Proteomes" id="UP000555407"/>
    </source>
</evidence>
<dbReference type="GO" id="GO:0000272">
    <property type="term" value="P:polysaccharide catabolic process"/>
    <property type="evidence" value="ECO:0007669"/>
    <property type="project" value="TreeGrafter"/>
</dbReference>
<dbReference type="EMBL" id="JAASRO010000001">
    <property type="protein sequence ID" value="NIK58474.1"/>
    <property type="molecule type" value="Genomic_DNA"/>
</dbReference>
<dbReference type="SUPFAM" id="SSF51011">
    <property type="entry name" value="Glycosyl hydrolase domain"/>
    <property type="match status" value="1"/>
</dbReference>
<dbReference type="AlphaFoldDB" id="A0A7X6A2Q1"/>
<dbReference type="GO" id="GO:0046556">
    <property type="term" value="F:alpha-L-arabinofuranosidase activity"/>
    <property type="evidence" value="ECO:0007669"/>
    <property type="project" value="UniProtKB-EC"/>
</dbReference>
<accession>A0A7X6A2Q1</accession>
<evidence type="ECO:0000259" key="2">
    <source>
        <dbReference type="Pfam" id="PF22848"/>
    </source>
</evidence>
<feature type="signal peptide" evidence="1">
    <location>
        <begin position="1"/>
        <end position="26"/>
    </location>
</feature>
<dbReference type="Pfam" id="PF22848">
    <property type="entry name" value="ASD1_dom"/>
    <property type="match status" value="1"/>
</dbReference>
<comment type="caution">
    <text evidence="3">The sequence shown here is derived from an EMBL/GenBank/DDBJ whole genome shotgun (WGS) entry which is preliminary data.</text>
</comment>
<reference evidence="3 4" key="1">
    <citation type="submission" date="2020-03" db="EMBL/GenBank/DDBJ databases">
        <title>Sequencing the genomes of 1000 actinobacteria strains.</title>
        <authorList>
            <person name="Klenk H.-P."/>
        </authorList>
    </citation>
    <scope>NUCLEOTIDE SEQUENCE [LARGE SCALE GENOMIC DNA]</scope>
    <source>
        <strain evidence="3 4">DSM 45490</strain>
    </source>
</reference>
<dbReference type="InterPro" id="IPR013780">
    <property type="entry name" value="Glyco_hydro_b"/>
</dbReference>